<gene>
    <name evidence="2" type="ORF">COV59_01210</name>
</gene>
<evidence type="ECO:0000313" key="3">
    <source>
        <dbReference type="Proteomes" id="UP000229600"/>
    </source>
</evidence>
<dbReference type="Pfam" id="PF01978">
    <property type="entry name" value="TrmB"/>
    <property type="match status" value="1"/>
</dbReference>
<dbReference type="InterPro" id="IPR051797">
    <property type="entry name" value="TrmB-like"/>
</dbReference>
<comment type="caution">
    <text evidence="2">The sequence shown here is derived from an EMBL/GenBank/DDBJ whole genome shotgun (WGS) entry which is preliminary data.</text>
</comment>
<reference evidence="2 3" key="1">
    <citation type="submission" date="2017-09" db="EMBL/GenBank/DDBJ databases">
        <title>Depth-based differentiation of microbial function through sediment-hosted aquifers and enrichment of novel symbionts in the deep terrestrial subsurface.</title>
        <authorList>
            <person name="Probst A.J."/>
            <person name="Ladd B."/>
            <person name="Jarett J.K."/>
            <person name="Geller-Mcgrath D.E."/>
            <person name="Sieber C.M."/>
            <person name="Emerson J.B."/>
            <person name="Anantharaman K."/>
            <person name="Thomas B.C."/>
            <person name="Malmstrom R."/>
            <person name="Stieglmeier M."/>
            <person name="Klingl A."/>
            <person name="Woyke T."/>
            <person name="Ryan C.M."/>
            <person name="Banfield J.F."/>
        </authorList>
    </citation>
    <scope>NUCLEOTIDE SEQUENCE [LARGE SCALE GENOMIC DNA]</scope>
    <source>
        <strain evidence="2">CG11_big_fil_rev_8_21_14_0_20_39_34</strain>
    </source>
</reference>
<dbReference type="InterPro" id="IPR036390">
    <property type="entry name" value="WH_DNA-bd_sf"/>
</dbReference>
<dbReference type="InterPro" id="IPR036388">
    <property type="entry name" value="WH-like_DNA-bd_sf"/>
</dbReference>
<accession>A0A2H0N6D9</accession>
<dbReference type="PANTHER" id="PTHR34293:SF1">
    <property type="entry name" value="HTH-TYPE TRANSCRIPTIONAL REGULATOR TRMBL2"/>
    <property type="match status" value="1"/>
</dbReference>
<evidence type="ECO:0000259" key="1">
    <source>
        <dbReference type="Pfam" id="PF01978"/>
    </source>
</evidence>
<dbReference type="InterPro" id="IPR002831">
    <property type="entry name" value="Tscrpt_reg_TrmB_N"/>
</dbReference>
<dbReference type="SUPFAM" id="SSF46785">
    <property type="entry name" value="Winged helix' DNA-binding domain"/>
    <property type="match status" value="1"/>
</dbReference>
<sequence>MNMIKKLQELDFSEKEAKVYMAVLELGQAHAGEIAQKAGIKRTTVYNLLPDLLKKGFIMKSHVKGKTVFFVENIKNLQNSLDQKRVKLENLMPELQALQNIFPHKTSVKYYEGEGGMREFYLGLLSKTKPGDEMYEYFGTVDFEKVFPQEFAEYYPKERAKRKVSMKLIGPDIPYLRTWREKDKEALREMKLVPVESLSFSGNVQMYKNHVAFISYKENFMSVVIESKEIYQMQKCTFDMLWSLL</sequence>
<dbReference type="Gene3D" id="1.10.10.10">
    <property type="entry name" value="Winged helix-like DNA-binding domain superfamily/Winged helix DNA-binding domain"/>
    <property type="match status" value="1"/>
</dbReference>
<organism evidence="2 3">
    <name type="scientific">Candidatus Magasanikbacteria bacterium CG11_big_fil_rev_8_21_14_0_20_39_34</name>
    <dbReference type="NCBI Taxonomy" id="1974653"/>
    <lineage>
        <taxon>Bacteria</taxon>
        <taxon>Candidatus Magasanikiibacteriota</taxon>
    </lineage>
</organism>
<dbReference type="EMBL" id="PCWN01000003">
    <property type="protein sequence ID" value="PIR04448.1"/>
    <property type="molecule type" value="Genomic_DNA"/>
</dbReference>
<dbReference type="Proteomes" id="UP000229600">
    <property type="component" value="Unassembled WGS sequence"/>
</dbReference>
<name>A0A2H0N6D9_9BACT</name>
<evidence type="ECO:0000313" key="2">
    <source>
        <dbReference type="EMBL" id="PIR04448.1"/>
    </source>
</evidence>
<dbReference type="PANTHER" id="PTHR34293">
    <property type="entry name" value="HTH-TYPE TRANSCRIPTIONAL REGULATOR TRMBL2"/>
    <property type="match status" value="1"/>
</dbReference>
<protein>
    <recommendedName>
        <fullName evidence="1">Transcription regulator TrmB N-terminal domain-containing protein</fullName>
    </recommendedName>
</protein>
<feature type="domain" description="Transcription regulator TrmB N-terminal" evidence="1">
    <location>
        <begin position="7"/>
        <end position="67"/>
    </location>
</feature>
<dbReference type="AlphaFoldDB" id="A0A2H0N6D9"/>
<proteinExistence type="predicted"/>